<dbReference type="PIRSF" id="PIRSF006054">
    <property type="entry name" value="UCP006054"/>
    <property type="match status" value="1"/>
</dbReference>
<gene>
    <name evidence="3" type="ORF">H8S07_04155</name>
</gene>
<dbReference type="InterPro" id="IPR021144">
    <property type="entry name" value="UPF0597"/>
</dbReference>
<comment type="similarity">
    <text evidence="1">Belongs to the UPF0597 family.</text>
</comment>
<accession>A0ABR7ET03</accession>
<dbReference type="EMBL" id="JACOOY010000004">
    <property type="protein sequence ID" value="MBC5664479.1"/>
    <property type="molecule type" value="Genomic_DNA"/>
</dbReference>
<reference evidence="3 4" key="1">
    <citation type="submission" date="2020-08" db="EMBL/GenBank/DDBJ databases">
        <title>Genome public.</title>
        <authorList>
            <person name="Liu C."/>
            <person name="Sun Q."/>
        </authorList>
    </citation>
    <scope>NUCLEOTIDE SEQUENCE [LARGE SCALE GENOMIC DNA]</scope>
    <source>
        <strain evidence="3 4">NSJ-36</strain>
    </source>
</reference>
<feature type="domain" description="Serine dehydratase-like alpha subunit" evidence="2">
    <location>
        <begin position="153"/>
        <end position="422"/>
    </location>
</feature>
<dbReference type="HAMAP" id="MF_01845">
    <property type="entry name" value="UPF0597"/>
    <property type="match status" value="1"/>
</dbReference>
<dbReference type="Pfam" id="PF03313">
    <property type="entry name" value="SDH_alpha"/>
    <property type="match status" value="1"/>
</dbReference>
<name>A0ABR7ET03_9FIRM</name>
<dbReference type="InterPro" id="IPR005130">
    <property type="entry name" value="Ser_deHydtase-like_asu"/>
</dbReference>
<dbReference type="RefSeq" id="WP_186855482.1">
    <property type="nucleotide sequence ID" value="NZ_JACOOY010000004.1"/>
</dbReference>
<evidence type="ECO:0000256" key="1">
    <source>
        <dbReference type="HAMAP-Rule" id="MF_01845"/>
    </source>
</evidence>
<dbReference type="Proteomes" id="UP000647235">
    <property type="component" value="Unassembled WGS sequence"/>
</dbReference>
<comment type="caution">
    <text evidence="3">The sequence shown here is derived from an EMBL/GenBank/DDBJ whole genome shotgun (WGS) entry which is preliminary data.</text>
</comment>
<dbReference type="PANTHER" id="PTHR30501:SF2">
    <property type="entry name" value="UPF0597 PROTEIN YHAM"/>
    <property type="match status" value="1"/>
</dbReference>
<dbReference type="PANTHER" id="PTHR30501">
    <property type="entry name" value="UPF0597 PROTEIN YHAM"/>
    <property type="match status" value="1"/>
</dbReference>
<keyword evidence="4" id="KW-1185">Reference proteome</keyword>
<organism evidence="3 4">
    <name type="scientific">Dorea hominis</name>
    <dbReference type="NCBI Taxonomy" id="2763040"/>
    <lineage>
        <taxon>Bacteria</taxon>
        <taxon>Bacillati</taxon>
        <taxon>Bacillota</taxon>
        <taxon>Clostridia</taxon>
        <taxon>Lachnospirales</taxon>
        <taxon>Lachnospiraceae</taxon>
        <taxon>Dorea</taxon>
    </lineage>
</organism>
<sequence length="430" mass="46254">MNELTKLIKADMLPALGVTEPGAIAFSVAKARSYTKGELKHVNVAMNSGMYKNAFTCGIPNSNEVGNVFAAALGYVAGNAEKGLESLADVKPEDNVTAQKLIDEGKITVELSGITSRIFIQATVETESNKAIVTIRDSHTNITKIEVNGEVLEESEAEHAADTTEADAKEEVHSIHGYTLKEILEYVETVPVEEIEFVKEAYKVNLELFHEGLENPRTTFARTLLAMNGGKEISDDEKNTASLLCNAAIEARVIGLDKPAMSITGSGAHGIIATMPLYGVYKINHLSEEILYRATMLSYLVCTYIKEYSGRLSAFCGCAIAAGSGMACGVCYMKGGRLKELEYTLNNMASSITGMICDGGNQGCTMKGVAACDTAFRSVEFALEGVHIDKAHGINGTTPEETMRNMGLIASPGMVATEKTIVEIFEDKLR</sequence>
<evidence type="ECO:0000313" key="4">
    <source>
        <dbReference type="Proteomes" id="UP000647235"/>
    </source>
</evidence>
<evidence type="ECO:0000313" key="3">
    <source>
        <dbReference type="EMBL" id="MBC5664479.1"/>
    </source>
</evidence>
<evidence type="ECO:0000259" key="2">
    <source>
        <dbReference type="Pfam" id="PF03313"/>
    </source>
</evidence>
<protein>
    <recommendedName>
        <fullName evidence="1">UPF0597 protein H8S07_04155</fullName>
    </recommendedName>
</protein>
<proteinExistence type="inferred from homology"/>